<reference evidence="1" key="1">
    <citation type="journal article" date="2021" name="Proc. Natl. Acad. Sci. U.S.A.">
        <title>A Catalog of Tens of Thousands of Viruses from Human Metagenomes Reveals Hidden Associations with Chronic Diseases.</title>
        <authorList>
            <person name="Tisza M.J."/>
            <person name="Buck C.B."/>
        </authorList>
    </citation>
    <scope>NUCLEOTIDE SEQUENCE</scope>
    <source>
        <strain evidence="1">CtgmM3</strain>
    </source>
</reference>
<name>A0A8S5TJK8_9CAUD</name>
<proteinExistence type="predicted"/>
<organism evidence="1">
    <name type="scientific">Siphoviridae sp. ctgmM3</name>
    <dbReference type="NCBI Taxonomy" id="2827912"/>
    <lineage>
        <taxon>Viruses</taxon>
        <taxon>Duplodnaviria</taxon>
        <taxon>Heunggongvirae</taxon>
        <taxon>Uroviricota</taxon>
        <taxon>Caudoviricetes</taxon>
    </lineage>
</organism>
<evidence type="ECO:0000313" key="1">
    <source>
        <dbReference type="EMBL" id="DAF63478.1"/>
    </source>
</evidence>
<dbReference type="EMBL" id="BK032840">
    <property type="protein sequence ID" value="DAF63478.1"/>
    <property type="molecule type" value="Genomic_DNA"/>
</dbReference>
<sequence length="99" mass="11567">MFTHFTINTSIHLIKKCISLQLQTAEKSENLNFLPSPRKNSLYFRSFTLSIMYFSQQNYALHKTFIWKFITSSLNKLKKGATTTTTLYHFVPILNNLSN</sequence>
<protein>
    <submittedName>
        <fullName evidence="1">Uncharacterized protein</fullName>
    </submittedName>
</protein>
<accession>A0A8S5TJK8</accession>